<proteinExistence type="predicted"/>
<organism evidence="2 3">
    <name type="scientific">Vibrio navarrensis</name>
    <dbReference type="NCBI Taxonomy" id="29495"/>
    <lineage>
        <taxon>Bacteria</taxon>
        <taxon>Pseudomonadati</taxon>
        <taxon>Pseudomonadota</taxon>
        <taxon>Gammaproteobacteria</taxon>
        <taxon>Vibrionales</taxon>
        <taxon>Vibrionaceae</taxon>
        <taxon>Vibrio</taxon>
    </lineage>
</organism>
<feature type="transmembrane region" description="Helical" evidence="1">
    <location>
        <begin position="111"/>
        <end position="133"/>
    </location>
</feature>
<accession>A0AAJ4LUS0</accession>
<evidence type="ECO:0000313" key="3">
    <source>
        <dbReference type="Proteomes" id="UP000594435"/>
    </source>
</evidence>
<feature type="transmembrane region" description="Helical" evidence="1">
    <location>
        <begin position="357"/>
        <end position="373"/>
    </location>
</feature>
<feature type="transmembrane region" description="Helical" evidence="1">
    <location>
        <begin position="202"/>
        <end position="226"/>
    </location>
</feature>
<feature type="transmembrane region" description="Helical" evidence="1">
    <location>
        <begin position="80"/>
        <end position="99"/>
    </location>
</feature>
<reference evidence="2 3" key="1">
    <citation type="submission" date="2020-11" db="EMBL/GenBank/DDBJ databases">
        <title>Complete and Circularized Genome Assembly of a human isolate of Vibrio navarrensis biotype pommerensis with MiSeq and MinION Sequence Data.</title>
        <authorList>
            <person name="Schwartz K."/>
            <person name="Borowiak M."/>
            <person name="Deneke C."/>
            <person name="Balau V."/>
            <person name="Metelmann C."/>
            <person name="Strauch E."/>
        </authorList>
    </citation>
    <scope>NUCLEOTIDE SEQUENCE [LARGE SCALE GENOMIC DNA]</scope>
    <source>
        <strain evidence="2 3">20-VB00237</strain>
    </source>
</reference>
<feature type="transmembrane region" description="Helical" evidence="1">
    <location>
        <begin position="9"/>
        <end position="27"/>
    </location>
</feature>
<keyword evidence="1" id="KW-0812">Transmembrane</keyword>
<dbReference type="Proteomes" id="UP000594435">
    <property type="component" value="Chromosome 1"/>
</dbReference>
<dbReference type="RefSeq" id="WP_045569376.1">
    <property type="nucleotide sequence ID" value="NZ_CP065217.1"/>
</dbReference>
<evidence type="ECO:0000313" key="2">
    <source>
        <dbReference type="EMBL" id="QPL53799.1"/>
    </source>
</evidence>
<keyword evidence="1" id="KW-1133">Transmembrane helix</keyword>
<dbReference type="EMBL" id="CP065217">
    <property type="protein sequence ID" value="QPL53799.1"/>
    <property type="molecule type" value="Genomic_DNA"/>
</dbReference>
<name>A0AAJ4LUS0_9VIBR</name>
<keyword evidence="1" id="KW-0472">Membrane</keyword>
<feature type="transmembrane region" description="Helical" evidence="1">
    <location>
        <begin position="382"/>
        <end position="401"/>
    </location>
</feature>
<feature type="transmembrane region" description="Helical" evidence="1">
    <location>
        <begin position="275"/>
        <end position="293"/>
    </location>
</feature>
<sequence>MIHKNLTKYFFYFLPIFLLISFGRYGFEDADTGFLMGLGWRFANGEIPYVDFSYVRPFMSIVHAALIVKVFPDFSQLFTLKIVPLLQLFFSVWLTLLALEKKYLLNVTDILKYRVAIAGYIIATSSLSYYMIWHTIDGIFYQSIGLYFISQIRSNQEICSLFFASFFLFLGVLCKQNFLATFFLSFLFVFIVHGLKTTAKYIGLNLFIISSAFLFIKFLGFGDVYFDAISSKTSISDIYSSSIYPYIKSASSDNAIIFISLSLLLFFVDKKFGLRIFYISFFIVPVFMLLELYKDLSFSQSINFRSTKLDWIIPFYAFLYIIYDSFLRKKLKDNALLILFFSLSWSSSVSWGANTPTLYFTPILVSLVYFYSTKSGKFNKHLIAAIQISAFIFMLQMLSPYRDSFVSKLNYNMGDIYPKAQYIKTDFETYEKHKEYVSLLKVYDVSQLTVLPSMPLSHYLVDAKNPYIIDWAMDVESTMPPIEMIEELKSRVQYVFIETRSIGNPIGEPGSKFYSTVSDYVINHYEPVEKKNYFHVYKLN</sequence>
<feature type="transmembrane region" description="Helical" evidence="1">
    <location>
        <begin position="309"/>
        <end position="327"/>
    </location>
</feature>
<protein>
    <submittedName>
        <fullName evidence="2">Uncharacterized protein</fullName>
    </submittedName>
</protein>
<gene>
    <name evidence="2" type="ORF">I3X05_01040</name>
</gene>
<feature type="transmembrane region" description="Helical" evidence="1">
    <location>
        <begin position="178"/>
        <end position="195"/>
    </location>
</feature>
<evidence type="ECO:0000256" key="1">
    <source>
        <dbReference type="SAM" id="Phobius"/>
    </source>
</evidence>
<dbReference type="AlphaFoldDB" id="A0AAJ4LUS0"/>